<organism evidence="2 3">
    <name type="scientific">Algoriphagus aquimarinus</name>
    <dbReference type="NCBI Taxonomy" id="237018"/>
    <lineage>
        <taxon>Bacteria</taxon>
        <taxon>Pseudomonadati</taxon>
        <taxon>Bacteroidota</taxon>
        <taxon>Cytophagia</taxon>
        <taxon>Cytophagales</taxon>
        <taxon>Cyclobacteriaceae</taxon>
        <taxon>Algoriphagus</taxon>
    </lineage>
</organism>
<reference evidence="2 3" key="1">
    <citation type="submission" date="2019-08" db="EMBL/GenBank/DDBJ databases">
        <title>Genomes sequence of Algoriphagus aquimarinus ACAM450.</title>
        <authorList>
            <person name="Bowman J.P."/>
        </authorList>
    </citation>
    <scope>NUCLEOTIDE SEQUENCE [LARGE SCALE GENOMIC DNA]</scope>
    <source>
        <strain evidence="2 3">ACAM 450</strain>
    </source>
</reference>
<dbReference type="RefSeq" id="WP_146915153.1">
    <property type="nucleotide sequence ID" value="NZ_VORW01000001.1"/>
</dbReference>
<dbReference type="Pfam" id="PF00050">
    <property type="entry name" value="Kazal_1"/>
    <property type="match status" value="1"/>
</dbReference>
<evidence type="ECO:0000313" key="3">
    <source>
        <dbReference type="Proteomes" id="UP000321935"/>
    </source>
</evidence>
<dbReference type="Proteomes" id="UP000321935">
    <property type="component" value="Unassembled WGS sequence"/>
</dbReference>
<name>A0A5C7BAI0_9BACT</name>
<feature type="domain" description="Kazal-like" evidence="1">
    <location>
        <begin position="1"/>
        <end position="50"/>
    </location>
</feature>
<dbReference type="SUPFAM" id="SSF100895">
    <property type="entry name" value="Kazal-type serine protease inhibitors"/>
    <property type="match status" value="1"/>
</dbReference>
<dbReference type="AlphaFoldDB" id="A0A5C7BAI0"/>
<dbReference type="InterPro" id="IPR036058">
    <property type="entry name" value="Kazal_dom_sf"/>
</dbReference>
<evidence type="ECO:0000313" key="2">
    <source>
        <dbReference type="EMBL" id="TXE14862.1"/>
    </source>
</evidence>
<protein>
    <recommendedName>
        <fullName evidence="1">Kazal-like domain-containing protein</fullName>
    </recommendedName>
</protein>
<comment type="caution">
    <text evidence="2">The sequence shown here is derived from an EMBL/GenBank/DDBJ whole genome shotgun (WGS) entry which is preliminary data.</text>
</comment>
<evidence type="ECO:0000259" key="1">
    <source>
        <dbReference type="PROSITE" id="PS51465"/>
    </source>
</evidence>
<accession>A0A5C7BAI0</accession>
<dbReference type="InterPro" id="IPR002350">
    <property type="entry name" value="Kazal_dom"/>
</dbReference>
<proteinExistence type="predicted"/>
<dbReference type="PROSITE" id="PS51465">
    <property type="entry name" value="KAZAL_2"/>
    <property type="match status" value="1"/>
</dbReference>
<gene>
    <name evidence="2" type="ORF">ESV85_02440</name>
</gene>
<dbReference type="OrthoDB" id="9800302at2"/>
<dbReference type="EMBL" id="VORW01000001">
    <property type="protein sequence ID" value="TXE14862.1"/>
    <property type="molecule type" value="Genomic_DNA"/>
</dbReference>
<dbReference type="Gene3D" id="3.30.60.30">
    <property type="match status" value="1"/>
</dbReference>
<sequence>MDTCIDKDRIREGACTLDYNPVCGCDLKTYPNACNADLSGVTSWTEGGCK</sequence>